<feature type="domain" description="PAC" evidence="17">
    <location>
        <begin position="508"/>
        <end position="560"/>
    </location>
</feature>
<dbReference type="Proteomes" id="UP001523216">
    <property type="component" value="Unassembled WGS sequence"/>
</dbReference>
<dbReference type="PANTHER" id="PTHR43047:SF64">
    <property type="entry name" value="HISTIDINE KINASE CONTAINING CHEY-HOMOLOGOUS RECEIVER DOMAIN AND PAS DOMAIN-RELATED"/>
    <property type="match status" value="1"/>
</dbReference>
<evidence type="ECO:0000256" key="10">
    <source>
        <dbReference type="ARBA" id="ARBA00023012"/>
    </source>
</evidence>
<dbReference type="SUPFAM" id="SSF52172">
    <property type="entry name" value="CheY-like"/>
    <property type="match status" value="1"/>
</dbReference>
<dbReference type="PANTHER" id="PTHR43047">
    <property type="entry name" value="TWO-COMPONENT HISTIDINE PROTEIN KINASE"/>
    <property type="match status" value="1"/>
</dbReference>
<feature type="modified residue" description="4-aspartylphosphate" evidence="12">
    <location>
        <position position="999"/>
    </location>
</feature>
<keyword evidence="9 13" id="KW-1133">Transmembrane helix</keyword>
<feature type="domain" description="Histidine kinase" evidence="14">
    <location>
        <begin position="700"/>
        <end position="926"/>
    </location>
</feature>
<dbReference type="CDD" id="cd16922">
    <property type="entry name" value="HATPase_EvgS-ArcB-TorS-like"/>
    <property type="match status" value="1"/>
</dbReference>
<dbReference type="InterPro" id="IPR003594">
    <property type="entry name" value="HATPase_dom"/>
</dbReference>
<evidence type="ECO:0000256" key="9">
    <source>
        <dbReference type="ARBA" id="ARBA00022989"/>
    </source>
</evidence>
<reference evidence="18 19" key="1">
    <citation type="submission" date="2022-06" db="EMBL/GenBank/DDBJ databases">
        <title>Actinoplanes abujensis sp. nov., isolated from Nigerian arid soil.</title>
        <authorList>
            <person name="Ding P."/>
        </authorList>
    </citation>
    <scope>NUCLEOTIDE SEQUENCE [LARGE SCALE GENOMIC DNA]</scope>
    <source>
        <strain evidence="19">TRM88002</strain>
    </source>
</reference>
<organism evidence="18 19">
    <name type="scientific">Paractinoplanes hotanensis</name>
    <dbReference type="NCBI Taxonomy" id="2906497"/>
    <lineage>
        <taxon>Bacteria</taxon>
        <taxon>Bacillati</taxon>
        <taxon>Actinomycetota</taxon>
        <taxon>Actinomycetes</taxon>
        <taxon>Micromonosporales</taxon>
        <taxon>Micromonosporaceae</taxon>
        <taxon>Paractinoplanes</taxon>
    </lineage>
</organism>
<evidence type="ECO:0000256" key="4">
    <source>
        <dbReference type="ARBA" id="ARBA00022475"/>
    </source>
</evidence>
<dbReference type="Gene3D" id="3.30.450.20">
    <property type="entry name" value="PAS domain"/>
    <property type="match status" value="4"/>
</dbReference>
<dbReference type="PROSITE" id="PS50112">
    <property type="entry name" value="PAS"/>
    <property type="match status" value="3"/>
</dbReference>
<dbReference type="Pfam" id="PF02743">
    <property type="entry name" value="dCache_1"/>
    <property type="match status" value="1"/>
</dbReference>
<dbReference type="InterPro" id="IPR013655">
    <property type="entry name" value="PAS_fold_3"/>
</dbReference>
<feature type="transmembrane region" description="Helical" evidence="13">
    <location>
        <begin position="285"/>
        <end position="307"/>
    </location>
</feature>
<dbReference type="CDD" id="cd00130">
    <property type="entry name" value="PAS"/>
    <property type="match status" value="3"/>
</dbReference>
<keyword evidence="4" id="KW-1003">Cell membrane</keyword>
<keyword evidence="11 13" id="KW-0472">Membrane</keyword>
<feature type="transmembrane region" description="Helical" evidence="13">
    <location>
        <begin position="20"/>
        <end position="39"/>
    </location>
</feature>
<name>A0ABT0YGH4_9ACTN</name>
<keyword evidence="8" id="KW-0418">Kinase</keyword>
<dbReference type="InterPro" id="IPR000700">
    <property type="entry name" value="PAS-assoc_C"/>
</dbReference>
<dbReference type="Gene3D" id="3.40.50.2300">
    <property type="match status" value="1"/>
</dbReference>
<dbReference type="SMART" id="SM00086">
    <property type="entry name" value="PAC"/>
    <property type="match status" value="3"/>
</dbReference>
<dbReference type="InterPro" id="IPR000014">
    <property type="entry name" value="PAS"/>
</dbReference>
<dbReference type="InterPro" id="IPR011006">
    <property type="entry name" value="CheY-like_superfamily"/>
</dbReference>
<dbReference type="InterPro" id="IPR013767">
    <property type="entry name" value="PAS_fold"/>
</dbReference>
<dbReference type="NCBIfam" id="TIGR00229">
    <property type="entry name" value="sensory_box"/>
    <property type="match status" value="3"/>
</dbReference>
<keyword evidence="5 12" id="KW-0597">Phosphoprotein</keyword>
<feature type="domain" description="Response regulatory" evidence="15">
    <location>
        <begin position="945"/>
        <end position="1024"/>
    </location>
</feature>
<evidence type="ECO:0000256" key="1">
    <source>
        <dbReference type="ARBA" id="ARBA00000085"/>
    </source>
</evidence>
<dbReference type="SUPFAM" id="SSF55785">
    <property type="entry name" value="PYP-like sensor domain (PAS domain)"/>
    <property type="match status" value="3"/>
</dbReference>
<dbReference type="CDD" id="cd00082">
    <property type="entry name" value="HisKA"/>
    <property type="match status" value="1"/>
</dbReference>
<feature type="domain" description="PAS" evidence="16">
    <location>
        <begin position="436"/>
        <end position="505"/>
    </location>
</feature>
<dbReference type="Pfam" id="PF00072">
    <property type="entry name" value="Response_reg"/>
    <property type="match status" value="1"/>
</dbReference>
<protein>
    <recommendedName>
        <fullName evidence="3">histidine kinase</fullName>
        <ecNumber evidence="3">2.7.13.3</ecNumber>
    </recommendedName>
</protein>
<proteinExistence type="predicted"/>
<evidence type="ECO:0000256" key="7">
    <source>
        <dbReference type="ARBA" id="ARBA00022692"/>
    </source>
</evidence>
<evidence type="ECO:0000259" key="14">
    <source>
        <dbReference type="PROSITE" id="PS50109"/>
    </source>
</evidence>
<dbReference type="EC" id="2.7.13.3" evidence="3"/>
<comment type="subcellular location">
    <subcellularLocation>
        <location evidence="2">Cell membrane</location>
        <topology evidence="2">Multi-pass membrane protein</topology>
    </subcellularLocation>
</comment>
<keyword evidence="19" id="KW-1185">Reference proteome</keyword>
<evidence type="ECO:0000259" key="17">
    <source>
        <dbReference type="PROSITE" id="PS50113"/>
    </source>
</evidence>
<dbReference type="Pfam" id="PF08447">
    <property type="entry name" value="PAS_3"/>
    <property type="match status" value="1"/>
</dbReference>
<dbReference type="InterPro" id="IPR033479">
    <property type="entry name" value="dCache_1"/>
</dbReference>
<evidence type="ECO:0000256" key="2">
    <source>
        <dbReference type="ARBA" id="ARBA00004651"/>
    </source>
</evidence>
<evidence type="ECO:0000256" key="13">
    <source>
        <dbReference type="SAM" id="Phobius"/>
    </source>
</evidence>
<evidence type="ECO:0000313" key="18">
    <source>
        <dbReference type="EMBL" id="MCM4085163.1"/>
    </source>
</evidence>
<dbReference type="SUPFAM" id="SSF47384">
    <property type="entry name" value="Homodimeric domain of signal transducing histidine kinase"/>
    <property type="match status" value="1"/>
</dbReference>
<dbReference type="InterPro" id="IPR005467">
    <property type="entry name" value="His_kinase_dom"/>
</dbReference>
<dbReference type="Pfam" id="PF00989">
    <property type="entry name" value="PAS"/>
    <property type="match status" value="2"/>
</dbReference>
<dbReference type="InterPro" id="IPR003661">
    <property type="entry name" value="HisK_dim/P_dom"/>
</dbReference>
<dbReference type="PROSITE" id="PS50109">
    <property type="entry name" value="HIS_KIN"/>
    <property type="match status" value="1"/>
</dbReference>
<dbReference type="InterPro" id="IPR001610">
    <property type="entry name" value="PAC"/>
</dbReference>
<evidence type="ECO:0000256" key="3">
    <source>
        <dbReference type="ARBA" id="ARBA00012438"/>
    </source>
</evidence>
<feature type="domain" description="PAC" evidence="17">
    <location>
        <begin position="632"/>
        <end position="682"/>
    </location>
</feature>
<dbReference type="Gene3D" id="1.10.287.130">
    <property type="match status" value="1"/>
</dbReference>
<evidence type="ECO:0000256" key="5">
    <source>
        <dbReference type="ARBA" id="ARBA00022553"/>
    </source>
</evidence>
<dbReference type="SMART" id="SM00091">
    <property type="entry name" value="PAS"/>
    <property type="match status" value="3"/>
</dbReference>
<evidence type="ECO:0000256" key="12">
    <source>
        <dbReference type="PROSITE-ProRule" id="PRU00169"/>
    </source>
</evidence>
<dbReference type="InterPro" id="IPR036097">
    <property type="entry name" value="HisK_dim/P_sf"/>
</dbReference>
<evidence type="ECO:0000259" key="16">
    <source>
        <dbReference type="PROSITE" id="PS50112"/>
    </source>
</evidence>
<evidence type="ECO:0000256" key="8">
    <source>
        <dbReference type="ARBA" id="ARBA00022777"/>
    </source>
</evidence>
<dbReference type="InterPro" id="IPR036890">
    <property type="entry name" value="HATPase_C_sf"/>
</dbReference>
<dbReference type="RefSeq" id="WP_251804895.1">
    <property type="nucleotide sequence ID" value="NZ_JAMQOL010000101.1"/>
</dbReference>
<keyword evidence="10" id="KW-0902">Two-component regulatory system</keyword>
<keyword evidence="7 13" id="KW-0812">Transmembrane</keyword>
<keyword evidence="6" id="KW-0808">Transferase</keyword>
<comment type="catalytic activity">
    <reaction evidence="1">
        <text>ATP + protein L-histidine = ADP + protein N-phospho-L-histidine.</text>
        <dbReference type="EC" id="2.7.13.3"/>
    </reaction>
</comment>
<dbReference type="InterPro" id="IPR004358">
    <property type="entry name" value="Sig_transdc_His_kin-like_C"/>
</dbReference>
<evidence type="ECO:0000256" key="6">
    <source>
        <dbReference type="ARBA" id="ARBA00022679"/>
    </source>
</evidence>
<dbReference type="InterPro" id="IPR035965">
    <property type="entry name" value="PAS-like_dom_sf"/>
</dbReference>
<dbReference type="CDD" id="cd18773">
    <property type="entry name" value="PDC1_HK_sensor"/>
    <property type="match status" value="1"/>
</dbReference>
<dbReference type="InterPro" id="IPR001789">
    <property type="entry name" value="Sig_transdc_resp-reg_receiver"/>
</dbReference>
<gene>
    <name evidence="18" type="ORF">LXN57_47325</name>
</gene>
<dbReference type="SMART" id="SM00388">
    <property type="entry name" value="HisKA"/>
    <property type="match status" value="1"/>
</dbReference>
<sequence>MSRVLPAVGRGHRRSAATVLMVGLFVVVIVTAAAVIIAVDAKSSEVQSRRRMQAVATLTQAFVAEQTAGLESLVSAYADRLTASGALEPMPLGRTENVAAILNRLREARPDISVTALTDADGVLLDVRPNGPALAGTNFAYRDWYRGAVRTGQPYVSEVYQAASADQPFVIAASVVVRGRGTSGRPGPVLGVLAATYSLSSFQRFVDSYADDTGIRLAIVDQRGVLVAAAGGQPAGVGGLEARRDAGSRALDSSGAVSAFVTDPGSGWRVGSAIPLDAARSSNAGFRWVVLTAAGLVVLLVVAAAFVEARLRRDRRRSDEDVAQFFGVSLDLLCIAGTDGYFKRINPAWKEVLGYEEEDLLGEPFLRFVHPDDIDATLAEMANLAAGATSLGFENRYRCKNGTYRWLLWQTAPLAERRLLYAVARDITERKTTEQMLAQVAAIVDSSVDAIIGADLDGVITSWNHGAERIFGYSPEQIIGQSIRRLSPADHEEQDERLARAARGESSPPYEAVRIRQDGRPIDVALTKSPVRAKDGSVVGIALIARDITDAKRFADALGAIVESTTDAFISIDTDGNVTEWNHRAETMFGWQRGEVLGRDLTEFVVPERSRTAHRTGVARAFTGGGSGILDRTREIIAVSRDGVEFPVEITVWPVSTSTGDQFSAFLRDVSQRLRFERELADARDAALEASRLKSEFLATMSHEIRTPMNGVIGLTGLLLRGELNDTARHYAERIRVAGRALLTVINDILDFSKIEAGALVLDDAPVNLNMVVEEVLELVAESAHAKGLEVIGHCDAGLPDMVRGDPVRIRQILLNFAVNAVKFTEHGEIFIHVSRGYAAGSTDPEQIVDVRLEVIDTGIGIPAEQHARLFDAFAQADSSTTRRFGGTGLGLAICHRLVQTMGGQIGVDSQVGAGSTFWCHLPLRHERTTTPLAFRNSISLKGVRLLVVDDNTTSRSVLTQQTRDWGMLVTAVASGDDAIDTLLSACSHEAPFDILIVDQHMPDADGLQLSARIISHPGIQPLS</sequence>
<dbReference type="SMART" id="SM00387">
    <property type="entry name" value="HATPase_c"/>
    <property type="match status" value="1"/>
</dbReference>
<feature type="domain" description="PAS" evidence="16">
    <location>
        <begin position="318"/>
        <end position="388"/>
    </location>
</feature>
<dbReference type="PROSITE" id="PS50110">
    <property type="entry name" value="RESPONSE_REGULATORY"/>
    <property type="match status" value="1"/>
</dbReference>
<dbReference type="Pfam" id="PF00512">
    <property type="entry name" value="HisKA"/>
    <property type="match status" value="1"/>
</dbReference>
<evidence type="ECO:0000313" key="19">
    <source>
        <dbReference type="Proteomes" id="UP001523216"/>
    </source>
</evidence>
<evidence type="ECO:0000256" key="11">
    <source>
        <dbReference type="ARBA" id="ARBA00023136"/>
    </source>
</evidence>
<feature type="domain" description="PAS" evidence="16">
    <location>
        <begin position="554"/>
        <end position="625"/>
    </location>
</feature>
<evidence type="ECO:0000259" key="15">
    <source>
        <dbReference type="PROSITE" id="PS50110"/>
    </source>
</evidence>
<dbReference type="PRINTS" id="PR00344">
    <property type="entry name" value="BCTRLSENSOR"/>
</dbReference>
<dbReference type="SUPFAM" id="SSF55874">
    <property type="entry name" value="ATPase domain of HSP90 chaperone/DNA topoisomerase II/histidine kinase"/>
    <property type="match status" value="1"/>
</dbReference>
<dbReference type="PROSITE" id="PS50113">
    <property type="entry name" value="PAC"/>
    <property type="match status" value="2"/>
</dbReference>
<dbReference type="Gene3D" id="3.30.565.10">
    <property type="entry name" value="Histidine kinase-like ATPase, C-terminal domain"/>
    <property type="match status" value="1"/>
</dbReference>
<comment type="caution">
    <text evidence="18">The sequence shown here is derived from an EMBL/GenBank/DDBJ whole genome shotgun (WGS) entry which is preliminary data.</text>
</comment>
<accession>A0ABT0YGH4</accession>
<dbReference type="EMBL" id="JAMQOL010000101">
    <property type="protein sequence ID" value="MCM4085163.1"/>
    <property type="molecule type" value="Genomic_DNA"/>
</dbReference>
<dbReference type="Pfam" id="PF02518">
    <property type="entry name" value="HATPase_c"/>
    <property type="match status" value="1"/>
</dbReference>